<dbReference type="EMBL" id="CR382125">
    <property type="protein sequence ID" value="CAG99233.1"/>
    <property type="molecule type" value="Genomic_DNA"/>
</dbReference>
<dbReference type="PaxDb" id="284590-Q6CPJ3"/>
<dbReference type="Proteomes" id="UP000000598">
    <property type="component" value="Chromosome E"/>
</dbReference>
<evidence type="ECO:0000313" key="2">
    <source>
        <dbReference type="EMBL" id="CAG99233.1"/>
    </source>
</evidence>
<dbReference type="AlphaFoldDB" id="Q6CPJ3"/>
<dbReference type="HOGENOM" id="CLU_1749954_0_0_1"/>
<reference evidence="2 3" key="1">
    <citation type="journal article" date="2004" name="Nature">
        <title>Genome evolution in yeasts.</title>
        <authorList>
            <consortium name="Genolevures"/>
            <person name="Dujon B."/>
            <person name="Sherman D."/>
            <person name="Fischer G."/>
            <person name="Durrens P."/>
            <person name="Casaregola S."/>
            <person name="Lafontaine I."/>
            <person name="de Montigny J."/>
            <person name="Marck C."/>
            <person name="Neuveglise C."/>
            <person name="Talla E."/>
            <person name="Goffard N."/>
            <person name="Frangeul L."/>
            <person name="Aigle M."/>
            <person name="Anthouard V."/>
            <person name="Babour A."/>
            <person name="Barbe V."/>
            <person name="Barnay S."/>
            <person name="Blanchin S."/>
            <person name="Beckerich J.M."/>
            <person name="Beyne E."/>
            <person name="Bleykasten C."/>
            <person name="Boisrame A."/>
            <person name="Boyer J."/>
            <person name="Cattolico L."/>
            <person name="Confanioleri F."/>
            <person name="de Daruvar A."/>
            <person name="Despons L."/>
            <person name="Fabre E."/>
            <person name="Fairhead C."/>
            <person name="Ferry-Dumazet H."/>
            <person name="Groppi A."/>
            <person name="Hantraye F."/>
            <person name="Hennequin C."/>
            <person name="Jauniaux N."/>
            <person name="Joyet P."/>
            <person name="Kachouri R."/>
            <person name="Kerrest A."/>
            <person name="Koszul R."/>
            <person name="Lemaire M."/>
            <person name="Lesur I."/>
            <person name="Ma L."/>
            <person name="Muller H."/>
            <person name="Nicaud J.M."/>
            <person name="Nikolski M."/>
            <person name="Oztas S."/>
            <person name="Ozier-Kalogeropoulos O."/>
            <person name="Pellenz S."/>
            <person name="Potier S."/>
            <person name="Richard G.F."/>
            <person name="Straub M.L."/>
            <person name="Suleau A."/>
            <person name="Swennene D."/>
            <person name="Tekaia F."/>
            <person name="Wesolowski-Louvel M."/>
            <person name="Westhof E."/>
            <person name="Wirth B."/>
            <person name="Zeniou-Meyer M."/>
            <person name="Zivanovic I."/>
            <person name="Bolotin-Fukuhara M."/>
            <person name="Thierry A."/>
            <person name="Bouchier C."/>
            <person name="Caudron B."/>
            <person name="Scarpelli C."/>
            <person name="Gaillardin C."/>
            <person name="Weissenbach J."/>
            <person name="Wincker P."/>
            <person name="Souciet J.L."/>
        </authorList>
    </citation>
    <scope>NUCLEOTIDE SEQUENCE [LARGE SCALE GENOMIC DNA]</scope>
    <source>
        <strain evidence="3">ATCC 8585 / CBS 2359 / DSM 70799 / NBRC 1267 / NRRL Y-1140 / WM37</strain>
    </source>
</reference>
<protein>
    <submittedName>
        <fullName evidence="2">KLLA0E04445p</fullName>
    </submittedName>
</protein>
<keyword evidence="1" id="KW-0812">Transmembrane</keyword>
<keyword evidence="1" id="KW-1133">Transmembrane helix</keyword>
<organism evidence="2 3">
    <name type="scientific">Kluyveromyces lactis (strain ATCC 8585 / CBS 2359 / DSM 70799 / NBRC 1267 / NRRL Y-1140 / WM37)</name>
    <name type="common">Yeast</name>
    <name type="synonym">Candida sphaerica</name>
    <dbReference type="NCBI Taxonomy" id="284590"/>
    <lineage>
        <taxon>Eukaryota</taxon>
        <taxon>Fungi</taxon>
        <taxon>Dikarya</taxon>
        <taxon>Ascomycota</taxon>
        <taxon>Saccharomycotina</taxon>
        <taxon>Saccharomycetes</taxon>
        <taxon>Saccharomycetales</taxon>
        <taxon>Saccharomycetaceae</taxon>
        <taxon>Kluyveromyces</taxon>
    </lineage>
</organism>
<keyword evidence="3" id="KW-1185">Reference proteome</keyword>
<feature type="transmembrane region" description="Helical" evidence="1">
    <location>
        <begin position="83"/>
        <end position="103"/>
    </location>
</feature>
<proteinExistence type="predicted"/>
<evidence type="ECO:0000313" key="3">
    <source>
        <dbReference type="Proteomes" id="UP000000598"/>
    </source>
</evidence>
<accession>Q6CPJ3</accession>
<dbReference type="InParanoid" id="Q6CPJ3"/>
<dbReference type="Pfam" id="PF12716">
    <property type="entry name" value="Apq12"/>
    <property type="match status" value="1"/>
</dbReference>
<keyword evidence="1" id="KW-0472">Membrane</keyword>
<gene>
    <name evidence="2" type="ORF">KLLA0_E04445g</name>
</gene>
<dbReference type="KEGG" id="kla:KLLA0_E04445g"/>
<evidence type="ECO:0000256" key="1">
    <source>
        <dbReference type="SAM" id="Phobius"/>
    </source>
</evidence>
<sequence>MNSYQEYQRLQHLLSDPKYQPYVNLAKKLTYYASYYLIWALQTVHSLVSRYPQVSDWLGYLFSLYMAYLTIKRAIRVVKSSSYVILVVFGLYVWQRGVSQVILMDLPYLADRLKQYVHNLPRDAHGNGSFLKDVYAPFYDLYNSLQALF</sequence>
<name>Q6CPJ3_KLULA</name>
<dbReference type="InterPro" id="IPR024316">
    <property type="entry name" value="APQ12"/>
</dbReference>